<proteinExistence type="predicted"/>
<comment type="caution">
    <text evidence="2">The sequence shown here is derived from an EMBL/GenBank/DDBJ whole genome shotgun (WGS) entry which is preliminary data.</text>
</comment>
<reference evidence="2" key="1">
    <citation type="submission" date="2020-12" db="EMBL/GenBank/DDBJ databases">
        <title>Leucobacter sp. CAS1, isolated from Chromium sludge.</title>
        <authorList>
            <person name="Xu Z."/>
        </authorList>
    </citation>
    <scope>NUCLEOTIDE SEQUENCE</scope>
    <source>
        <strain evidence="2">CSA1</strain>
    </source>
</reference>
<name>A0A934UVY0_9MICO</name>
<dbReference type="Proteomes" id="UP000608530">
    <property type="component" value="Unassembled WGS sequence"/>
</dbReference>
<gene>
    <name evidence="2" type="ORF">JD276_09950</name>
</gene>
<evidence type="ECO:0000256" key="1">
    <source>
        <dbReference type="SAM" id="Phobius"/>
    </source>
</evidence>
<keyword evidence="1" id="KW-0472">Membrane</keyword>
<evidence type="ECO:0000313" key="3">
    <source>
        <dbReference type="Proteomes" id="UP000608530"/>
    </source>
</evidence>
<sequence>MRLGRLLAWAAGALVVALYAYAVVAAVGNMTGMLQSAENIGLGISGLGWALLVFGLALPPLVLGGALLVARRSDAWTRVLILATGLCVVGALQLTLTDLVSRVISPLSLFV</sequence>
<dbReference type="AlphaFoldDB" id="A0A934UVY0"/>
<feature type="transmembrane region" description="Helical" evidence="1">
    <location>
        <begin position="76"/>
        <end position="96"/>
    </location>
</feature>
<accession>A0A934UVY0</accession>
<keyword evidence="1" id="KW-0812">Transmembrane</keyword>
<keyword evidence="3" id="KW-1185">Reference proteome</keyword>
<keyword evidence="1" id="KW-1133">Transmembrane helix</keyword>
<protein>
    <submittedName>
        <fullName evidence="2">Uncharacterized protein</fullName>
    </submittedName>
</protein>
<dbReference type="RefSeq" id="WP_200115490.1">
    <property type="nucleotide sequence ID" value="NZ_JAEHOH010000012.1"/>
</dbReference>
<dbReference type="EMBL" id="JAEHOH010000012">
    <property type="protein sequence ID" value="MBK0419357.1"/>
    <property type="molecule type" value="Genomic_DNA"/>
</dbReference>
<evidence type="ECO:0000313" key="2">
    <source>
        <dbReference type="EMBL" id="MBK0419357.1"/>
    </source>
</evidence>
<feature type="transmembrane region" description="Helical" evidence="1">
    <location>
        <begin position="46"/>
        <end position="69"/>
    </location>
</feature>
<organism evidence="2 3">
    <name type="scientific">Leucobacter chromiisoli</name>
    <dbReference type="NCBI Taxonomy" id="2796471"/>
    <lineage>
        <taxon>Bacteria</taxon>
        <taxon>Bacillati</taxon>
        <taxon>Actinomycetota</taxon>
        <taxon>Actinomycetes</taxon>
        <taxon>Micrococcales</taxon>
        <taxon>Microbacteriaceae</taxon>
        <taxon>Leucobacter</taxon>
    </lineage>
</organism>